<evidence type="ECO:0000256" key="4">
    <source>
        <dbReference type="ARBA" id="ARBA00023134"/>
    </source>
</evidence>
<organism evidence="7 8">
    <name type="scientific">Herbiconiux gentiana</name>
    <dbReference type="NCBI Taxonomy" id="2970912"/>
    <lineage>
        <taxon>Bacteria</taxon>
        <taxon>Bacillati</taxon>
        <taxon>Actinomycetota</taxon>
        <taxon>Actinomycetes</taxon>
        <taxon>Micrococcales</taxon>
        <taxon>Microbacteriaceae</taxon>
        <taxon>Herbiconiux</taxon>
    </lineage>
</organism>
<dbReference type="EC" id="2.7.7.105" evidence="5"/>
<name>A0ABT2GGP7_9MICO</name>
<dbReference type="Proteomes" id="UP001165580">
    <property type="component" value="Unassembled WGS sequence"/>
</dbReference>
<feature type="region of interest" description="Disordered" evidence="6">
    <location>
        <begin position="189"/>
        <end position="218"/>
    </location>
</feature>
<dbReference type="Gene3D" id="3.90.550.10">
    <property type="entry name" value="Spore Coat Polysaccharide Biosynthesis Protein SpsA, Chain A"/>
    <property type="match status" value="1"/>
</dbReference>
<accession>A0ABT2GGP7</accession>
<feature type="binding site" evidence="5">
    <location>
        <position position="157"/>
    </location>
    <ligand>
        <name>phosphoenolpyruvate</name>
        <dbReference type="ChEBI" id="CHEBI:58702"/>
    </ligand>
</feature>
<dbReference type="PANTHER" id="PTHR40392">
    <property type="entry name" value="2-PHOSPHO-L-LACTATE GUANYLYLTRANSFERASE"/>
    <property type="match status" value="1"/>
</dbReference>
<dbReference type="RefSeq" id="WP_259486901.1">
    <property type="nucleotide sequence ID" value="NZ_JANTEZ010000004.1"/>
</dbReference>
<feature type="binding site" evidence="5">
    <location>
        <position position="139"/>
    </location>
    <ligand>
        <name>phosphoenolpyruvate</name>
        <dbReference type="ChEBI" id="CHEBI:58702"/>
    </ligand>
</feature>
<evidence type="ECO:0000256" key="2">
    <source>
        <dbReference type="ARBA" id="ARBA00022695"/>
    </source>
</evidence>
<dbReference type="NCBIfam" id="TIGR03552">
    <property type="entry name" value="F420_cofC"/>
    <property type="match status" value="1"/>
</dbReference>
<dbReference type="GO" id="GO:0043814">
    <property type="term" value="F:phospholactate guanylyltransferase activity"/>
    <property type="evidence" value="ECO:0007669"/>
    <property type="project" value="UniProtKB-EC"/>
</dbReference>
<comment type="function">
    <text evidence="5">Guanylyltransferase that catalyzes the activation of phosphoenolpyruvate (PEP) as enolpyruvoyl-2-diphospho-5'-guanosine, via the condensation of PEP with GTP. It is involved in the biosynthesis of coenzyme F420, a hydride carrier cofactor.</text>
</comment>
<comment type="pathway">
    <text evidence="5">Cofactor biosynthesis; coenzyme F420 biosynthesis.</text>
</comment>
<keyword evidence="4 5" id="KW-0342">GTP-binding</keyword>
<gene>
    <name evidence="7" type="primary">cofC</name>
    <name evidence="5" type="synonym">fbiD</name>
    <name evidence="7" type="ORF">NVV95_12710</name>
</gene>
<comment type="caution">
    <text evidence="7">The sequence shown here is derived from an EMBL/GenBank/DDBJ whole genome shotgun (WGS) entry which is preliminary data.</text>
</comment>
<keyword evidence="2 5" id="KW-0548">Nucleotidyltransferase</keyword>
<dbReference type="InterPro" id="IPR029044">
    <property type="entry name" value="Nucleotide-diphossugar_trans"/>
</dbReference>
<keyword evidence="3 5" id="KW-0547">Nucleotide-binding</keyword>
<feature type="region of interest" description="Disordered" evidence="6">
    <location>
        <begin position="157"/>
        <end position="176"/>
    </location>
</feature>
<feature type="compositionally biased region" description="Low complexity" evidence="6">
    <location>
        <begin position="207"/>
        <end position="218"/>
    </location>
</feature>
<comment type="similarity">
    <text evidence="5">Belongs to the CofC family.</text>
</comment>
<evidence type="ECO:0000313" key="8">
    <source>
        <dbReference type="Proteomes" id="UP001165580"/>
    </source>
</evidence>
<protein>
    <recommendedName>
        <fullName evidence="5">Phosphoenolpyruvate guanylyltransferase</fullName>
        <shortName evidence="5">PEP guanylyltransferase</shortName>
        <ecNumber evidence="5">2.7.7.105</ecNumber>
    </recommendedName>
</protein>
<evidence type="ECO:0000256" key="3">
    <source>
        <dbReference type="ARBA" id="ARBA00022741"/>
    </source>
</evidence>
<proteinExistence type="inferred from homology"/>
<dbReference type="SUPFAM" id="SSF53448">
    <property type="entry name" value="Nucleotide-diphospho-sugar transferases"/>
    <property type="match status" value="1"/>
</dbReference>
<dbReference type="Pfam" id="PF01983">
    <property type="entry name" value="CofC"/>
    <property type="match status" value="1"/>
</dbReference>
<dbReference type="InterPro" id="IPR002835">
    <property type="entry name" value="CofC"/>
</dbReference>
<evidence type="ECO:0000256" key="6">
    <source>
        <dbReference type="SAM" id="MobiDB-lite"/>
    </source>
</evidence>
<reference evidence="7" key="1">
    <citation type="submission" date="2022-08" db="EMBL/GenBank/DDBJ databases">
        <authorList>
            <person name="Deng Y."/>
            <person name="Han X.-F."/>
            <person name="Zhang Y.-Q."/>
        </authorList>
    </citation>
    <scope>NUCLEOTIDE SEQUENCE</scope>
    <source>
        <strain evidence="7">CPCC 205716</strain>
    </source>
</reference>
<comment type="catalytic activity">
    <reaction evidence="5">
        <text>phosphoenolpyruvate + GTP + H(+) = enolpyruvoyl-2-diphospho-5'-guanosine + diphosphate</text>
        <dbReference type="Rhea" id="RHEA:30519"/>
        <dbReference type="ChEBI" id="CHEBI:15378"/>
        <dbReference type="ChEBI" id="CHEBI:33019"/>
        <dbReference type="ChEBI" id="CHEBI:37565"/>
        <dbReference type="ChEBI" id="CHEBI:58702"/>
        <dbReference type="ChEBI" id="CHEBI:143701"/>
        <dbReference type="EC" id="2.7.7.105"/>
    </reaction>
</comment>
<evidence type="ECO:0000313" key="7">
    <source>
        <dbReference type="EMBL" id="MCS5715408.1"/>
    </source>
</evidence>
<keyword evidence="8" id="KW-1185">Reference proteome</keyword>
<dbReference type="EMBL" id="JANTEZ010000004">
    <property type="protein sequence ID" value="MCS5715408.1"/>
    <property type="molecule type" value="Genomic_DNA"/>
</dbReference>
<evidence type="ECO:0000256" key="1">
    <source>
        <dbReference type="ARBA" id="ARBA00022679"/>
    </source>
</evidence>
<dbReference type="HAMAP" id="MF_02114">
    <property type="entry name" value="CofC"/>
    <property type="match status" value="1"/>
</dbReference>
<dbReference type="PANTHER" id="PTHR40392:SF1">
    <property type="entry name" value="2-PHOSPHO-L-LACTATE GUANYLYLTRANSFERASE"/>
    <property type="match status" value="1"/>
</dbReference>
<feature type="binding site" evidence="5">
    <location>
        <position position="154"/>
    </location>
    <ligand>
        <name>phosphoenolpyruvate</name>
        <dbReference type="ChEBI" id="CHEBI:58702"/>
    </ligand>
</feature>
<sequence length="218" mass="22443">MSTQWTVVVPVKGTADGKSRLMPERSAEERLRLAEAFTLDAVAALREARSVGRVIVVTDAGSPVAARLREAEPGIEVLADPGRGLNAAVALGIAAAGDGPTAAMLGDLPTLRPGDVDEALDAAAEHPLAFVPDAEGSGTTLITATGAVLVPRFGAESAERHETAGHTRLTLGNGSTMRHDVDTEAELQRARHRGVGPATARVLESLSPPAASAPSSRR</sequence>
<keyword evidence="1 5" id="KW-0808">Transferase</keyword>
<evidence type="ECO:0000256" key="5">
    <source>
        <dbReference type="HAMAP-Rule" id="MF_02114"/>
    </source>
</evidence>